<keyword evidence="6" id="KW-0805">Transcription regulation</keyword>
<evidence type="ECO:0000256" key="9">
    <source>
        <dbReference type="ARBA" id="ARBA00023242"/>
    </source>
</evidence>
<feature type="DNA-binding region" description="Fork-head" evidence="10">
    <location>
        <begin position="704"/>
        <end position="790"/>
    </location>
</feature>
<evidence type="ECO:0000256" key="1">
    <source>
        <dbReference type="ARBA" id="ARBA00004123"/>
    </source>
</evidence>
<feature type="compositionally biased region" description="Polar residues" evidence="11">
    <location>
        <begin position="568"/>
        <end position="581"/>
    </location>
</feature>
<evidence type="ECO:0000256" key="5">
    <source>
        <dbReference type="ARBA" id="ARBA00022833"/>
    </source>
</evidence>
<evidence type="ECO:0000313" key="14">
    <source>
        <dbReference type="Proteomes" id="UP000286415"/>
    </source>
</evidence>
<dbReference type="Proteomes" id="UP000286415">
    <property type="component" value="Unassembled WGS sequence"/>
</dbReference>
<organism evidence="13 14">
    <name type="scientific">Clonorchis sinensis</name>
    <name type="common">Chinese liver fluke</name>
    <dbReference type="NCBI Taxonomy" id="79923"/>
    <lineage>
        <taxon>Eukaryota</taxon>
        <taxon>Metazoa</taxon>
        <taxon>Spiralia</taxon>
        <taxon>Lophotrochozoa</taxon>
        <taxon>Platyhelminthes</taxon>
        <taxon>Trematoda</taxon>
        <taxon>Digenea</taxon>
        <taxon>Opisthorchiida</taxon>
        <taxon>Opisthorchiata</taxon>
        <taxon>Opisthorchiidae</taxon>
        <taxon>Clonorchis</taxon>
    </lineage>
</organism>
<feature type="compositionally biased region" description="Pro residues" evidence="11">
    <location>
        <begin position="310"/>
        <end position="320"/>
    </location>
</feature>
<dbReference type="InterPro" id="IPR036388">
    <property type="entry name" value="WH-like_DNA-bd_sf"/>
</dbReference>
<comment type="subcellular location">
    <subcellularLocation>
        <location evidence="1 10">Nucleus</location>
    </subcellularLocation>
</comment>
<feature type="region of interest" description="Disordered" evidence="11">
    <location>
        <begin position="807"/>
        <end position="833"/>
    </location>
</feature>
<dbReference type="AlphaFoldDB" id="A0A8T1LXG3"/>
<feature type="domain" description="Fork-head" evidence="12">
    <location>
        <begin position="704"/>
        <end position="790"/>
    </location>
</feature>
<dbReference type="PANTHER" id="PTHR45796">
    <property type="entry name" value="FORKHEAD BOX P, ISOFORM C"/>
    <property type="match status" value="1"/>
</dbReference>
<dbReference type="InterPro" id="IPR050998">
    <property type="entry name" value="FOXP"/>
</dbReference>
<dbReference type="EMBL" id="NIRI02000077">
    <property type="protein sequence ID" value="KAG5441322.1"/>
    <property type="molecule type" value="Genomic_DNA"/>
</dbReference>
<evidence type="ECO:0000256" key="10">
    <source>
        <dbReference type="PROSITE-ProRule" id="PRU00089"/>
    </source>
</evidence>
<feature type="compositionally biased region" description="Polar residues" evidence="11">
    <location>
        <begin position="10"/>
        <end position="24"/>
    </location>
</feature>
<feature type="region of interest" description="Disordered" evidence="11">
    <location>
        <begin position="186"/>
        <end position="212"/>
    </location>
</feature>
<sequence>MGHQLLSYIEPTSSNRPSSSDLSVPQYTMGNAHAPPTVNDPNSQHVFPNGWHTGLDNLLQRGPQHPDETLLSKTPLWMPPSNPDVILNLLRSYLLSQLCSSPTQQQTEASPTVKTEDSAPHTAQAGYKSHQIYWSGEKSKHPSGRQSQNTSAFHEHLLVNELNQLRKSLEQRGLLIRSVTDQQSSLGSFADPMGNGSSSTTTSAAGATGEKAEMTCRSASPVSGDPVRSLLIAGQVCDWPGCGATLSQDISFSEHLNTNHQLSLQSLAQVEVCASRLELYLRTVRKESQRLSGMLQHLFSQTEATDGNAPPQPPPPPSLPVPSLQATTTTATPPIYDVRLTDSGVPKQLLMDTNQVVRQQSQKTLKSIRPGEQCNGHANSFVLDSPASSGGSHYMKHQSDSQEGAGASSRQHSPVGSTTLSQQYSTTTTLQTTTNGLNVRTPDQMSQVASTSTTITSPTVPAPLHHRRSTIHNLATTSWPTGGSVASEPAPSAPNFTPLVPSLPSLPFSTQTDCSVLPNALIPNGSSCQRALLASAAAAALLSTVSNFPGHLCSPLSSIHGVSPVERSGSQMPNTPCSTTWLPRVSDTSSSPSSSSASYYGFENNKRRLDFCPEEKPQSFACFTKEPASLLMDGEYPMELVDSAGTTNQMIKRQPSEDGIQSTQSSLPPDSDGEGGHGHDSPPSPSIHNSSITHRQYYRSHCARPRFTYATLIRQAILESPRKQLSLSAIYVWLQKEFAYFRQNEATWKNAVRHNLSLHKCFRRVETASGSVWVVDENEYQRRKAKRVVRWFPTNGTLGANVKTQAATNRDNDTTNDTELRTNQTAETDSETVTDTTCAMSLPQSSGNPIYFSSSLDQSTSCGQKSLKRVVSPGGLMAFQHATSVSTPSQSSPLLSALLLPSLDKDEPPENTEVRSVNCFTKPRIGTTNRTADADSGSLREFTLEHDASLHGQQHSAGRQTINFLSANMDESLSTDDHLPDLRDQHQQSSLILNTVRLVSP</sequence>
<dbReference type="CDD" id="cd20033">
    <property type="entry name" value="FH_FOXP"/>
    <property type="match status" value="1"/>
</dbReference>
<feature type="compositionally biased region" description="Polar residues" evidence="11">
    <location>
        <begin position="102"/>
        <end position="113"/>
    </location>
</feature>
<feature type="compositionally biased region" description="Polar residues" evidence="11">
    <location>
        <begin position="435"/>
        <end position="447"/>
    </location>
</feature>
<evidence type="ECO:0000313" key="13">
    <source>
        <dbReference type="EMBL" id="KAG5441322.1"/>
    </source>
</evidence>
<dbReference type="InterPro" id="IPR030456">
    <property type="entry name" value="TF_fork_head_CS_2"/>
</dbReference>
<feature type="region of interest" description="Disordered" evidence="11">
    <location>
        <begin position="303"/>
        <end position="339"/>
    </location>
</feature>
<dbReference type="Pfam" id="PF16159">
    <property type="entry name" value="FOXP-CC"/>
    <property type="match status" value="1"/>
</dbReference>
<dbReference type="PRINTS" id="PR00053">
    <property type="entry name" value="FORKHEAD"/>
</dbReference>
<keyword evidence="4" id="KW-0863">Zinc-finger</keyword>
<dbReference type="Gene3D" id="1.10.10.10">
    <property type="entry name" value="Winged helix-like DNA-binding domain superfamily/Winged helix DNA-binding domain"/>
    <property type="match status" value="1"/>
</dbReference>
<feature type="region of interest" description="Disordered" evidence="11">
    <location>
        <begin position="1"/>
        <end position="24"/>
    </location>
</feature>
<dbReference type="InterPro" id="IPR036390">
    <property type="entry name" value="WH_DNA-bd_sf"/>
</dbReference>
<keyword evidence="14" id="KW-1185">Reference proteome</keyword>
<evidence type="ECO:0000256" key="2">
    <source>
        <dbReference type="ARBA" id="ARBA00022491"/>
    </source>
</evidence>
<keyword evidence="7 10" id="KW-0238">DNA-binding</keyword>
<dbReference type="PROSITE" id="PS50039">
    <property type="entry name" value="FORK_HEAD_3"/>
    <property type="match status" value="1"/>
</dbReference>
<dbReference type="GO" id="GO:0005634">
    <property type="term" value="C:nucleus"/>
    <property type="evidence" value="ECO:0007669"/>
    <property type="project" value="UniProtKB-SubCell"/>
</dbReference>
<accession>A0A8T1LXG3</accession>
<feature type="compositionally biased region" description="Low complexity" evidence="11">
    <location>
        <begin position="196"/>
        <end position="209"/>
    </location>
</feature>
<feature type="compositionally biased region" description="Polar residues" evidence="11">
    <location>
        <begin position="824"/>
        <end position="833"/>
    </location>
</feature>
<dbReference type="GO" id="GO:0008270">
    <property type="term" value="F:zinc ion binding"/>
    <property type="evidence" value="ECO:0007669"/>
    <property type="project" value="UniProtKB-KW"/>
</dbReference>
<keyword evidence="3" id="KW-0479">Metal-binding</keyword>
<dbReference type="PANTHER" id="PTHR45796:SF10">
    <property type="entry name" value="FORKHEAD BOX P3"/>
    <property type="match status" value="1"/>
</dbReference>
<feature type="compositionally biased region" description="Low complexity" evidence="11">
    <location>
        <begin position="448"/>
        <end position="463"/>
    </location>
</feature>
<evidence type="ECO:0000259" key="12">
    <source>
        <dbReference type="PROSITE" id="PS50039"/>
    </source>
</evidence>
<gene>
    <name evidence="13" type="ORF">CSKR_103242</name>
</gene>
<dbReference type="SUPFAM" id="SSF46785">
    <property type="entry name" value="Winged helix' DNA-binding domain"/>
    <property type="match status" value="1"/>
</dbReference>
<reference evidence="13 14" key="1">
    <citation type="journal article" date="2018" name="Biotechnol. Adv.">
        <title>Improved genomic resources and new bioinformatic workflow for the carcinogenic parasite Clonorchis sinensis: Biotechnological implications.</title>
        <authorList>
            <person name="Wang D."/>
            <person name="Korhonen P.K."/>
            <person name="Gasser R.B."/>
            <person name="Young N.D."/>
        </authorList>
    </citation>
    <scope>NUCLEOTIDE SEQUENCE [LARGE SCALE GENOMIC DNA]</scope>
    <source>
        <strain evidence="13">Cs-k2</strain>
    </source>
</reference>
<dbReference type="GO" id="GO:0001227">
    <property type="term" value="F:DNA-binding transcription repressor activity, RNA polymerase II-specific"/>
    <property type="evidence" value="ECO:0007669"/>
    <property type="project" value="TreeGrafter"/>
</dbReference>
<evidence type="ECO:0000256" key="4">
    <source>
        <dbReference type="ARBA" id="ARBA00022771"/>
    </source>
</evidence>
<dbReference type="Gene3D" id="1.20.5.340">
    <property type="match status" value="1"/>
</dbReference>
<feature type="compositionally biased region" description="Low complexity" evidence="11">
    <location>
        <begin position="417"/>
        <end position="434"/>
    </location>
</feature>
<feature type="region of interest" description="Disordered" evidence="11">
    <location>
        <begin position="654"/>
        <end position="690"/>
    </location>
</feature>
<feature type="compositionally biased region" description="Low complexity" evidence="11">
    <location>
        <begin position="586"/>
        <end position="598"/>
    </location>
</feature>
<feature type="region of interest" description="Disordered" evidence="11">
    <location>
        <begin position="102"/>
        <end position="129"/>
    </location>
</feature>
<dbReference type="SMART" id="SM00339">
    <property type="entry name" value="FH"/>
    <property type="match status" value="1"/>
</dbReference>
<evidence type="ECO:0000256" key="8">
    <source>
        <dbReference type="ARBA" id="ARBA00023163"/>
    </source>
</evidence>
<name>A0A8T1LXG3_CLOSI</name>
<evidence type="ECO:0000256" key="3">
    <source>
        <dbReference type="ARBA" id="ARBA00022723"/>
    </source>
</evidence>
<evidence type="ECO:0000256" key="6">
    <source>
        <dbReference type="ARBA" id="ARBA00023015"/>
    </source>
</evidence>
<proteinExistence type="predicted"/>
<dbReference type="Pfam" id="PF00250">
    <property type="entry name" value="Forkhead"/>
    <property type="match status" value="1"/>
</dbReference>
<protein>
    <recommendedName>
        <fullName evidence="12">Fork-head domain-containing protein</fullName>
    </recommendedName>
</protein>
<evidence type="ECO:0000256" key="7">
    <source>
        <dbReference type="ARBA" id="ARBA00023125"/>
    </source>
</evidence>
<dbReference type="InterPro" id="IPR001766">
    <property type="entry name" value="Fork_head_dom"/>
</dbReference>
<comment type="caution">
    <text evidence="13">The sequence shown here is derived from an EMBL/GenBank/DDBJ whole genome shotgun (WGS) entry which is preliminary data.</text>
</comment>
<reference evidence="13 14" key="2">
    <citation type="journal article" date="2021" name="Genomics">
        <title>High-quality reference genome for Clonorchis sinensis.</title>
        <authorList>
            <person name="Young N.D."/>
            <person name="Stroehlein A.J."/>
            <person name="Kinkar L."/>
            <person name="Wang T."/>
            <person name="Sohn W.M."/>
            <person name="Chang B.C.H."/>
            <person name="Kaur P."/>
            <person name="Weisz D."/>
            <person name="Dudchenko O."/>
            <person name="Aiden E.L."/>
            <person name="Korhonen P.K."/>
            <person name="Gasser R.B."/>
        </authorList>
    </citation>
    <scope>NUCLEOTIDE SEQUENCE [LARGE SCALE GENOMIC DNA]</scope>
    <source>
        <strain evidence="13">Cs-k2</strain>
    </source>
</reference>
<dbReference type="InterPro" id="IPR032354">
    <property type="entry name" value="FOXP-CC"/>
</dbReference>
<dbReference type="OrthoDB" id="5830876at2759"/>
<feature type="region of interest" description="Disordered" evidence="11">
    <location>
        <begin position="358"/>
        <end position="464"/>
    </location>
</feature>
<dbReference type="GO" id="GO:0000978">
    <property type="term" value="F:RNA polymerase II cis-regulatory region sequence-specific DNA binding"/>
    <property type="evidence" value="ECO:0007669"/>
    <property type="project" value="TreeGrafter"/>
</dbReference>
<feature type="region of interest" description="Disordered" evidence="11">
    <location>
        <begin position="564"/>
        <end position="599"/>
    </location>
</feature>
<keyword evidence="2" id="KW-0678">Repressor</keyword>
<dbReference type="FunFam" id="1.10.10.10:FF:000010">
    <property type="entry name" value="Forkhead box P2 isoform B"/>
    <property type="match status" value="1"/>
</dbReference>
<evidence type="ECO:0000256" key="11">
    <source>
        <dbReference type="SAM" id="MobiDB-lite"/>
    </source>
</evidence>
<keyword evidence="9 10" id="KW-0539">Nucleus</keyword>
<keyword evidence="8" id="KW-0804">Transcription</keyword>
<keyword evidence="5" id="KW-0862">Zinc</keyword>
<dbReference type="PROSITE" id="PS00658">
    <property type="entry name" value="FORK_HEAD_2"/>
    <property type="match status" value="1"/>
</dbReference>